<dbReference type="InterPro" id="IPR051011">
    <property type="entry name" value="Metal_resp_trans_reg"/>
</dbReference>
<evidence type="ECO:0000259" key="4">
    <source>
        <dbReference type="PROSITE" id="PS50987"/>
    </source>
</evidence>
<organism evidence="5 6">
    <name type="scientific">Corynebacterium hindlerae</name>
    <dbReference type="NCBI Taxonomy" id="699041"/>
    <lineage>
        <taxon>Bacteria</taxon>
        <taxon>Bacillati</taxon>
        <taxon>Actinomycetota</taxon>
        <taxon>Actinomycetes</taxon>
        <taxon>Mycobacteriales</taxon>
        <taxon>Corynebacteriaceae</taxon>
        <taxon>Corynebacterium</taxon>
    </lineage>
</organism>
<reference evidence="5 6" key="1">
    <citation type="submission" date="2020-07" db="EMBL/GenBank/DDBJ databases">
        <title>non toxigenic Corynebacterium sp. nov from a clinical source.</title>
        <authorList>
            <person name="Bernier A.-M."/>
            <person name="Bernard K."/>
        </authorList>
    </citation>
    <scope>NUCLEOTIDE SEQUENCE [LARGE SCALE GENOMIC DNA]</scope>
    <source>
        <strain evidence="6">NML 93-0612</strain>
    </source>
</reference>
<dbReference type="PANTHER" id="PTHR43132:SF2">
    <property type="entry name" value="ARSENICAL RESISTANCE OPERON REPRESSOR ARSR-RELATED"/>
    <property type="match status" value="1"/>
</dbReference>
<keyword evidence="3" id="KW-0804">Transcription</keyword>
<evidence type="ECO:0000313" key="6">
    <source>
        <dbReference type="Proteomes" id="UP000515570"/>
    </source>
</evidence>
<dbReference type="GO" id="GO:0003700">
    <property type="term" value="F:DNA-binding transcription factor activity"/>
    <property type="evidence" value="ECO:0007669"/>
    <property type="project" value="InterPro"/>
</dbReference>
<evidence type="ECO:0000256" key="1">
    <source>
        <dbReference type="ARBA" id="ARBA00023015"/>
    </source>
</evidence>
<keyword evidence="1" id="KW-0805">Transcription regulation</keyword>
<feature type="domain" description="HTH arsR-type" evidence="4">
    <location>
        <begin position="1"/>
        <end position="73"/>
    </location>
</feature>
<dbReference type="SMART" id="SM00418">
    <property type="entry name" value="HTH_ARSR"/>
    <property type="match status" value="1"/>
</dbReference>
<dbReference type="NCBIfam" id="NF033788">
    <property type="entry name" value="HTH_metalloreg"/>
    <property type="match status" value="1"/>
</dbReference>
<accession>A0A7G5FIU8</accession>
<dbReference type="InterPro" id="IPR036388">
    <property type="entry name" value="WH-like_DNA-bd_sf"/>
</dbReference>
<protein>
    <submittedName>
        <fullName evidence="5">Helix-turn-helix transcriptional regulator</fullName>
    </submittedName>
</protein>
<proteinExistence type="predicted"/>
<dbReference type="EMBL" id="CP059833">
    <property type="protein sequence ID" value="QMV86539.1"/>
    <property type="molecule type" value="Genomic_DNA"/>
</dbReference>
<dbReference type="Pfam" id="PF01022">
    <property type="entry name" value="HTH_5"/>
    <property type="match status" value="1"/>
</dbReference>
<dbReference type="Gene3D" id="1.10.10.10">
    <property type="entry name" value="Winged helix-like DNA-binding domain superfamily/Winged helix DNA-binding domain"/>
    <property type="match status" value="1"/>
</dbReference>
<evidence type="ECO:0000256" key="2">
    <source>
        <dbReference type="ARBA" id="ARBA00023125"/>
    </source>
</evidence>
<dbReference type="InterPro" id="IPR001845">
    <property type="entry name" value="HTH_ArsR_DNA-bd_dom"/>
</dbReference>
<name>A0A7G5FIU8_9CORY</name>
<dbReference type="Proteomes" id="UP000515570">
    <property type="component" value="Chromosome"/>
</dbReference>
<evidence type="ECO:0000256" key="3">
    <source>
        <dbReference type="ARBA" id="ARBA00023163"/>
    </source>
</evidence>
<dbReference type="PROSITE" id="PS50987">
    <property type="entry name" value="HTH_ARSR_2"/>
    <property type="match status" value="1"/>
</dbReference>
<sequence>MKIVYLLNESPKCVHELVETLGSSQPLISQHLKVLRTAGLVDNVRHGREMYYSLTNIDAMSILDAALKISAPS</sequence>
<keyword evidence="6" id="KW-1185">Reference proteome</keyword>
<dbReference type="InterPro" id="IPR011991">
    <property type="entry name" value="ArsR-like_HTH"/>
</dbReference>
<dbReference type="PRINTS" id="PR00778">
    <property type="entry name" value="HTHARSR"/>
</dbReference>
<dbReference type="AlphaFoldDB" id="A0A7G5FIU8"/>
<keyword evidence="2" id="KW-0238">DNA-binding</keyword>
<dbReference type="CDD" id="cd00090">
    <property type="entry name" value="HTH_ARSR"/>
    <property type="match status" value="1"/>
</dbReference>
<dbReference type="PANTHER" id="PTHR43132">
    <property type="entry name" value="ARSENICAL RESISTANCE OPERON REPRESSOR ARSR-RELATED"/>
    <property type="match status" value="1"/>
</dbReference>
<dbReference type="SUPFAM" id="SSF46785">
    <property type="entry name" value="Winged helix' DNA-binding domain"/>
    <property type="match status" value="1"/>
</dbReference>
<dbReference type="GO" id="GO:0003677">
    <property type="term" value="F:DNA binding"/>
    <property type="evidence" value="ECO:0007669"/>
    <property type="project" value="UniProtKB-KW"/>
</dbReference>
<gene>
    <name evidence="5" type="ORF">HW450_11395</name>
</gene>
<dbReference type="InterPro" id="IPR036390">
    <property type="entry name" value="WH_DNA-bd_sf"/>
</dbReference>
<evidence type="ECO:0000313" key="5">
    <source>
        <dbReference type="EMBL" id="QMV86539.1"/>
    </source>
</evidence>